<dbReference type="InterPro" id="IPR013189">
    <property type="entry name" value="Glyco_hydro_32_C"/>
</dbReference>
<evidence type="ECO:0000259" key="8">
    <source>
        <dbReference type="Pfam" id="PF08244"/>
    </source>
</evidence>
<feature type="region of interest" description="Disordered" evidence="6">
    <location>
        <begin position="477"/>
        <end position="513"/>
    </location>
</feature>
<keyword evidence="4 5" id="KW-0326">Glycosidase</keyword>
<dbReference type="GO" id="GO:0005975">
    <property type="term" value="P:carbohydrate metabolic process"/>
    <property type="evidence" value="ECO:0007669"/>
    <property type="project" value="InterPro"/>
</dbReference>
<feature type="domain" description="Glycosyl hydrolase family 32 C-terminal" evidence="8">
    <location>
        <begin position="347"/>
        <end position="452"/>
    </location>
</feature>
<sequence>MSTPPADPHLPAVHLRPPRNWINDPNGLVFHDGHYHVFFQYNPHGPQHANMHWGHFRSPDLVTWEQLPVALAPTPGGDDADGCFSGNAVSVDGRLLAFYSANRTGRWWQPVTTAASHDGGHTWTKRPELLIPQPPAETTMYRDPYVWQQDGRWRMLVGSALADGRGAAQLYESTDLDNWQYLGPFAADAPRPLPGGTDTGAGWECPQYAFWPLPDGAGRQGLLIISTWDTEAGPQATAAYPGRETPDGTFHPSAPVRLDHGPDFYAPALLQAPDGRWLLWAWSWEAREPTWVRAAGWAGLLTLPREITLAADGTVRQQPAREVAGLRGEQLLYATGRAQADPAALGEVGSTFDLTARLTPSPGRPGGLRLVTSADGSEHLDVTVDTVAGDVVVDRSHASRDPRAVAGTYRIPCPAARSGAPVEVRMVVDRSVLELFLSTGEALTLRFYPVSDAPWSLQARAVHFTVQAWSLAAPAEPVPGTATQDAPHAHHPIPARGAPCPEPPVPAAGFSRP</sequence>
<evidence type="ECO:0000313" key="9">
    <source>
        <dbReference type="EMBL" id="MDQ0905043.1"/>
    </source>
</evidence>
<dbReference type="PANTHER" id="PTHR43101">
    <property type="entry name" value="BETA-FRUCTOSIDASE"/>
    <property type="match status" value="1"/>
</dbReference>
<dbReference type="PANTHER" id="PTHR43101:SF1">
    <property type="entry name" value="BETA-FRUCTOSIDASE"/>
    <property type="match status" value="1"/>
</dbReference>
<reference evidence="9" key="1">
    <citation type="submission" date="2023-07" db="EMBL/GenBank/DDBJ databases">
        <title>Comparative genomics of wheat-associated soil bacteria to identify genetic determinants of phenazine resistance.</title>
        <authorList>
            <person name="Mouncey N."/>
        </authorList>
    </citation>
    <scope>NUCLEOTIDE SEQUENCE</scope>
    <source>
        <strain evidence="9">V4I22</strain>
    </source>
</reference>
<dbReference type="Pfam" id="PF00251">
    <property type="entry name" value="Glyco_hydro_32N"/>
    <property type="match status" value="1"/>
</dbReference>
<dbReference type="EC" id="3.2.1.26" evidence="2"/>
<dbReference type="GO" id="GO:0004564">
    <property type="term" value="F:beta-fructofuranosidase activity"/>
    <property type="evidence" value="ECO:0007669"/>
    <property type="project" value="UniProtKB-EC"/>
</dbReference>
<dbReference type="AlphaFoldDB" id="A0AAW8F6B2"/>
<feature type="domain" description="Glycosyl hydrolase family 32 N-terminal" evidence="7">
    <location>
        <begin position="14"/>
        <end position="319"/>
    </location>
</feature>
<dbReference type="EMBL" id="JAUSZV010000005">
    <property type="protein sequence ID" value="MDQ0905043.1"/>
    <property type="molecule type" value="Genomic_DNA"/>
</dbReference>
<dbReference type="RefSeq" id="WP_306972555.1">
    <property type="nucleotide sequence ID" value="NZ_JAUSZV010000005.1"/>
</dbReference>
<evidence type="ECO:0000256" key="3">
    <source>
        <dbReference type="ARBA" id="ARBA00022801"/>
    </source>
</evidence>
<accession>A0AAW8F6B2</accession>
<comment type="similarity">
    <text evidence="1 5">Belongs to the glycosyl hydrolase 32 family.</text>
</comment>
<dbReference type="InterPro" id="IPR018053">
    <property type="entry name" value="Glyco_hydro_32_AS"/>
</dbReference>
<evidence type="ECO:0000256" key="1">
    <source>
        <dbReference type="ARBA" id="ARBA00009902"/>
    </source>
</evidence>
<dbReference type="InterPro" id="IPR051214">
    <property type="entry name" value="GH32_Enzymes"/>
</dbReference>
<evidence type="ECO:0000256" key="2">
    <source>
        <dbReference type="ARBA" id="ARBA00012758"/>
    </source>
</evidence>
<dbReference type="SUPFAM" id="SSF49899">
    <property type="entry name" value="Concanavalin A-like lectins/glucanases"/>
    <property type="match status" value="1"/>
</dbReference>
<keyword evidence="3 5" id="KW-0378">Hydrolase</keyword>
<dbReference type="InterPro" id="IPR013148">
    <property type="entry name" value="Glyco_hydro_32_N"/>
</dbReference>
<evidence type="ECO:0000256" key="5">
    <source>
        <dbReference type="RuleBase" id="RU362110"/>
    </source>
</evidence>
<dbReference type="Proteomes" id="UP001234216">
    <property type="component" value="Unassembled WGS sequence"/>
</dbReference>
<evidence type="ECO:0000313" key="10">
    <source>
        <dbReference type="Proteomes" id="UP001234216"/>
    </source>
</evidence>
<name>A0AAW8F6B2_9ACTN</name>
<dbReference type="Gene3D" id="2.60.120.560">
    <property type="entry name" value="Exo-inulinase, domain 1"/>
    <property type="match status" value="1"/>
</dbReference>
<protein>
    <recommendedName>
        <fullName evidence="2">beta-fructofuranosidase</fullName>
        <ecNumber evidence="2">3.2.1.26</ecNumber>
    </recommendedName>
</protein>
<dbReference type="InterPro" id="IPR013320">
    <property type="entry name" value="ConA-like_dom_sf"/>
</dbReference>
<evidence type="ECO:0000256" key="6">
    <source>
        <dbReference type="SAM" id="MobiDB-lite"/>
    </source>
</evidence>
<gene>
    <name evidence="9" type="ORF">QFZ22_001028</name>
</gene>
<dbReference type="SMART" id="SM00640">
    <property type="entry name" value="Glyco_32"/>
    <property type="match status" value="1"/>
</dbReference>
<dbReference type="SUPFAM" id="SSF75005">
    <property type="entry name" value="Arabinanase/levansucrase/invertase"/>
    <property type="match status" value="1"/>
</dbReference>
<dbReference type="InterPro" id="IPR001362">
    <property type="entry name" value="Glyco_hydro_32"/>
</dbReference>
<dbReference type="Gene3D" id="2.115.10.20">
    <property type="entry name" value="Glycosyl hydrolase domain, family 43"/>
    <property type="match status" value="1"/>
</dbReference>
<dbReference type="PROSITE" id="PS00609">
    <property type="entry name" value="GLYCOSYL_HYDROL_F32"/>
    <property type="match status" value="1"/>
</dbReference>
<proteinExistence type="inferred from homology"/>
<evidence type="ECO:0000256" key="4">
    <source>
        <dbReference type="ARBA" id="ARBA00023295"/>
    </source>
</evidence>
<dbReference type="CDD" id="cd08996">
    <property type="entry name" value="GH32_FFase"/>
    <property type="match status" value="1"/>
</dbReference>
<organism evidence="9 10">
    <name type="scientific">Streptomyces canus</name>
    <dbReference type="NCBI Taxonomy" id="58343"/>
    <lineage>
        <taxon>Bacteria</taxon>
        <taxon>Bacillati</taxon>
        <taxon>Actinomycetota</taxon>
        <taxon>Actinomycetes</taxon>
        <taxon>Kitasatosporales</taxon>
        <taxon>Streptomycetaceae</taxon>
        <taxon>Streptomyces</taxon>
        <taxon>Streptomyces aurantiacus group</taxon>
    </lineage>
</organism>
<dbReference type="Pfam" id="PF08244">
    <property type="entry name" value="Glyco_hydro_32C"/>
    <property type="match status" value="1"/>
</dbReference>
<evidence type="ECO:0000259" key="7">
    <source>
        <dbReference type="Pfam" id="PF00251"/>
    </source>
</evidence>
<dbReference type="InterPro" id="IPR023296">
    <property type="entry name" value="Glyco_hydro_beta-prop_sf"/>
</dbReference>
<comment type="caution">
    <text evidence="9">The sequence shown here is derived from an EMBL/GenBank/DDBJ whole genome shotgun (WGS) entry which is preliminary data.</text>
</comment>